<dbReference type="InterPro" id="IPR008042">
    <property type="entry name" value="Retrotrans_Pao"/>
</dbReference>
<name>A0A8X7BHF5_TRICX</name>
<dbReference type="GO" id="GO:0071897">
    <property type="term" value="P:DNA biosynthetic process"/>
    <property type="evidence" value="ECO:0007669"/>
    <property type="project" value="UniProtKB-ARBA"/>
</dbReference>
<dbReference type="Proteomes" id="UP000887159">
    <property type="component" value="Unassembled WGS sequence"/>
</dbReference>
<accession>A0A8X7BHF5</accession>
<keyword evidence="2" id="KW-1185">Reference proteome</keyword>
<reference evidence="1" key="1">
    <citation type="submission" date="2020-08" db="EMBL/GenBank/DDBJ databases">
        <title>Multicomponent nature underlies the extraordinary mechanical properties of spider dragline silk.</title>
        <authorList>
            <person name="Kono N."/>
            <person name="Nakamura H."/>
            <person name="Mori M."/>
            <person name="Yoshida Y."/>
            <person name="Ohtoshi R."/>
            <person name="Malay A.D."/>
            <person name="Moran D.A.P."/>
            <person name="Tomita M."/>
            <person name="Numata K."/>
            <person name="Arakawa K."/>
        </authorList>
    </citation>
    <scope>NUCLEOTIDE SEQUENCE</scope>
</reference>
<dbReference type="EMBL" id="BMAU01021393">
    <property type="protein sequence ID" value="GFY30482.1"/>
    <property type="molecule type" value="Genomic_DNA"/>
</dbReference>
<gene>
    <name evidence="1" type="primary">AVEN_49887_1</name>
    <name evidence="1" type="ORF">TNCV_3522451</name>
</gene>
<evidence type="ECO:0000313" key="2">
    <source>
        <dbReference type="Proteomes" id="UP000887159"/>
    </source>
</evidence>
<evidence type="ECO:0000313" key="1">
    <source>
        <dbReference type="EMBL" id="GFY30482.1"/>
    </source>
</evidence>
<dbReference type="AlphaFoldDB" id="A0A8X7BHF5"/>
<protein>
    <submittedName>
        <fullName evidence="1">DUF1758 domain-containing protein</fullName>
    </submittedName>
</protein>
<dbReference type="InterPro" id="IPR043502">
    <property type="entry name" value="DNA/RNA_pol_sf"/>
</dbReference>
<proteinExistence type="predicted"/>
<dbReference type="Pfam" id="PF05380">
    <property type="entry name" value="Peptidase_A17"/>
    <property type="match status" value="1"/>
</dbReference>
<dbReference type="PANTHER" id="PTHR47331">
    <property type="entry name" value="PHD-TYPE DOMAIN-CONTAINING PROTEIN"/>
    <property type="match status" value="1"/>
</dbReference>
<comment type="caution">
    <text evidence="1">The sequence shown here is derived from an EMBL/GenBank/DDBJ whole genome shotgun (WGS) entry which is preliminary data.</text>
</comment>
<sequence length="285" mass="32439">MWKTSADAPIKTYKLATVTYGTVSAPFLATRTLRALADEEKAEFPDAADVICNDSYMDDILSGVYIRGPELLKDLSASSYVFDKEFQDAPVKTLGMLWDPKVDCLTYKVKISDKVNFSKRDVLSEIARLYDPLGLIGPIVTKAKIFIQELWKIKLDWSEQLPPDAMEEWMNFYQKLAKVNNFKIPRCILLPATIRIEIHGFSDASERAYAAVVYIKCFNESGQSQTRLLYIKSRVAPLKTLTIPRLELSAALLLSILVKKVVPILQLSIHKIWMWTETQRLLQRG</sequence>
<organism evidence="1 2">
    <name type="scientific">Trichonephila clavipes</name>
    <name type="common">Golden silk orbweaver</name>
    <name type="synonym">Nephila clavipes</name>
    <dbReference type="NCBI Taxonomy" id="2585209"/>
    <lineage>
        <taxon>Eukaryota</taxon>
        <taxon>Metazoa</taxon>
        <taxon>Ecdysozoa</taxon>
        <taxon>Arthropoda</taxon>
        <taxon>Chelicerata</taxon>
        <taxon>Arachnida</taxon>
        <taxon>Araneae</taxon>
        <taxon>Araneomorphae</taxon>
        <taxon>Entelegynae</taxon>
        <taxon>Araneoidea</taxon>
        <taxon>Nephilidae</taxon>
        <taxon>Trichonephila</taxon>
    </lineage>
</organism>
<dbReference type="SUPFAM" id="SSF56672">
    <property type="entry name" value="DNA/RNA polymerases"/>
    <property type="match status" value="1"/>
</dbReference>